<feature type="compositionally biased region" description="Low complexity" evidence="8">
    <location>
        <begin position="216"/>
        <end position="232"/>
    </location>
</feature>
<dbReference type="STRING" id="498019.A0A2H0ZYK4"/>
<reference evidence="11 12" key="1">
    <citation type="journal article" date="2017" name="Clin. Infect. Dis.">
        <title>Simultaneous emergence of multidrug-resistant Candida auris on 3 continents confirmed by whole-genome sequencing and epidemiological analyses.</title>
        <authorList>
            <person name="Lockhart S.R."/>
            <person name="Etienne K.A."/>
            <person name="Vallabhaneni S."/>
            <person name="Farooqi J."/>
            <person name="Chowdhary A."/>
            <person name="Govender N.P."/>
            <person name="Colombo A.L."/>
            <person name="Calvo B."/>
            <person name="Cuomo C.A."/>
            <person name="Desjardins C.A."/>
            <person name="Berkow E.L."/>
            <person name="Castanheira M."/>
            <person name="Magobo R.E."/>
            <person name="Jabeen K."/>
            <person name="Asghar R.J."/>
            <person name="Meis J.F."/>
            <person name="Jackson B."/>
            <person name="Chiller T."/>
            <person name="Litvintseva A.P."/>
        </authorList>
    </citation>
    <scope>NUCLEOTIDE SEQUENCE [LARGE SCALE GENOMIC DNA]</scope>
    <source>
        <strain evidence="11 12">B8441</strain>
    </source>
</reference>
<evidence type="ECO:0000256" key="2">
    <source>
        <dbReference type="ARBA" id="ARBA00007163"/>
    </source>
</evidence>
<gene>
    <name evidence="11" type="ORF">B9J08_001826</name>
    <name evidence="10" type="ORF">B9J08_00296</name>
</gene>
<evidence type="ECO:0000256" key="6">
    <source>
        <dbReference type="ARBA" id="ARBA00023230"/>
    </source>
</evidence>
<dbReference type="VEuPathDB" id="FungiDB:CJJ07_002320"/>
<evidence type="ECO:0000256" key="7">
    <source>
        <dbReference type="ARBA" id="ARBA00023242"/>
    </source>
</evidence>
<organism evidence="11">
    <name type="scientific">Candidozyma auris</name>
    <name type="common">Yeast</name>
    <name type="synonym">Candida auris</name>
    <dbReference type="NCBI Taxonomy" id="498019"/>
    <lineage>
        <taxon>Eukaryota</taxon>
        <taxon>Fungi</taxon>
        <taxon>Dikarya</taxon>
        <taxon>Ascomycota</taxon>
        <taxon>Saccharomycotina</taxon>
        <taxon>Pichiomycetes</taxon>
        <taxon>Metschnikowiaceae</taxon>
        <taxon>Candidozyma</taxon>
    </lineage>
</organism>
<proteinExistence type="inferred from homology"/>
<dbReference type="AlphaFoldDB" id="A0A2H0ZYK4"/>
<comment type="subcellular location">
    <subcellularLocation>
        <location evidence="1">Nucleus</location>
    </subcellularLocation>
</comment>
<protein>
    <submittedName>
        <fullName evidence="11">Transcriptional activator hac1</fullName>
    </submittedName>
</protein>
<feature type="domain" description="BZIP" evidence="9">
    <location>
        <begin position="32"/>
        <end position="46"/>
    </location>
</feature>
<dbReference type="VEuPathDB" id="FungiDB:CJJ09_001657"/>
<reference evidence="10 12" key="3">
    <citation type="journal article" date="2018" name="Nat. Commun.">
        <title>Genomic insights into multidrug-resistance, mating and virulence in Candida auris and related emerging species.</title>
        <authorList>
            <person name="Munoz J.F."/>
            <person name="Gade L."/>
            <person name="Chow N.A."/>
            <person name="Loparev V.N."/>
            <person name="Juieng P."/>
            <person name="Berkow E.L."/>
            <person name="Farrer R.A."/>
            <person name="Litvintseva A.P."/>
            <person name="Cuomo C.A."/>
        </authorList>
    </citation>
    <scope>GENOME REANNOTATION</scope>
    <source>
        <strain evidence="10 12">B8441</strain>
    </source>
</reference>
<keyword evidence="5" id="KW-0804">Transcription</keyword>
<feature type="compositionally biased region" description="Basic and acidic residues" evidence="8">
    <location>
        <begin position="20"/>
        <end position="34"/>
    </location>
</feature>
<dbReference type="PANTHER" id="PTHR46714">
    <property type="entry name" value="TRANSCRIPTIONAL ACTIVATOR HAC1"/>
    <property type="match status" value="1"/>
</dbReference>
<evidence type="ECO:0000256" key="4">
    <source>
        <dbReference type="ARBA" id="ARBA00023125"/>
    </source>
</evidence>
<evidence type="ECO:0000256" key="3">
    <source>
        <dbReference type="ARBA" id="ARBA00023015"/>
    </source>
</evidence>
<accession>A0A2H0ZYK4</accession>
<reference evidence="10" key="4">
    <citation type="submission" date="2024-03" db="EMBL/GenBank/DDBJ databases">
        <title>Improved genome assembly of Candida auris strain B8441 and annotation of B11205.</title>
        <authorList>
            <person name="Cauldron N.C."/>
            <person name="Shea T."/>
            <person name="Cuomo C.A."/>
        </authorList>
    </citation>
    <scope>NUCLEOTIDE SEQUENCE</scope>
    <source>
        <strain evidence="10">B8441</strain>
    </source>
</reference>
<dbReference type="VEuPathDB" id="FungiDB:CJI97_002487"/>
<keyword evidence="7" id="KW-0539">Nucleus</keyword>
<keyword evidence="6" id="KW-0834">Unfolded protein response</keyword>
<dbReference type="Proteomes" id="UP000230249">
    <property type="component" value="Unassembled WGS sequence"/>
</dbReference>
<evidence type="ECO:0000259" key="9">
    <source>
        <dbReference type="PROSITE" id="PS00036"/>
    </source>
</evidence>
<reference evidence="11" key="2">
    <citation type="submission" date="2017-11" db="EMBL/GenBank/DDBJ databases">
        <title>Candida auris genome assembly and annotation.</title>
        <authorList>
            <person name="Munoz J.F."/>
            <person name="Gade L.G."/>
            <person name="Chow N.A."/>
            <person name="Litvintseva A.P."/>
            <person name="Loparev V.N."/>
            <person name="Cuomo C.A."/>
        </authorList>
    </citation>
    <scope>NUCLEOTIDE SEQUENCE</scope>
    <source>
        <strain evidence="11">B8441</strain>
    </source>
</reference>
<evidence type="ECO:0000313" key="11">
    <source>
        <dbReference type="EMBL" id="PIS55721.1"/>
    </source>
</evidence>
<dbReference type="GO" id="GO:0006986">
    <property type="term" value="P:response to unfolded protein"/>
    <property type="evidence" value="ECO:0007669"/>
    <property type="project" value="UniProtKB-KW"/>
</dbReference>
<evidence type="ECO:0000313" key="12">
    <source>
        <dbReference type="Proteomes" id="UP000230249"/>
    </source>
</evidence>
<dbReference type="EMBL" id="PEKT03000001">
    <property type="protein sequence ID" value="KAK8441979.1"/>
    <property type="molecule type" value="Genomic_DNA"/>
</dbReference>
<dbReference type="VEuPathDB" id="FungiDB:B9J08_001826"/>
<dbReference type="InterPro" id="IPR004827">
    <property type="entry name" value="bZIP"/>
</dbReference>
<dbReference type="PANTHER" id="PTHR46714:SF6">
    <property type="entry name" value="TRANSCRIPTIONAL ACTIVATOR HAC1"/>
    <property type="match status" value="1"/>
</dbReference>
<dbReference type="VEuPathDB" id="FungiDB:CJI96_0000284"/>
<keyword evidence="3" id="KW-0805">Transcription regulation</keyword>
<dbReference type="EMBL" id="PEKT02000004">
    <property type="protein sequence ID" value="PIS55721.1"/>
    <property type="molecule type" value="Genomic_DNA"/>
</dbReference>
<comment type="similarity">
    <text evidence="2">Belongs to the bZIP family.</text>
</comment>
<dbReference type="Gene3D" id="1.20.5.170">
    <property type="match status" value="1"/>
</dbReference>
<evidence type="ECO:0000256" key="5">
    <source>
        <dbReference type="ARBA" id="ARBA00023163"/>
    </source>
</evidence>
<evidence type="ECO:0000313" key="10">
    <source>
        <dbReference type="EMBL" id="KAK8441979.1"/>
    </source>
</evidence>
<dbReference type="Pfam" id="PF07716">
    <property type="entry name" value="bZIP_2"/>
    <property type="match status" value="1"/>
</dbReference>
<dbReference type="GO" id="GO:0045944">
    <property type="term" value="P:positive regulation of transcription by RNA polymerase II"/>
    <property type="evidence" value="ECO:0007669"/>
    <property type="project" value="InterPro"/>
</dbReference>
<comment type="caution">
    <text evidence="11">The sequence shown here is derived from an EMBL/GenBank/DDBJ whole genome shotgun (WGS) entry which is preliminary data.</text>
</comment>
<evidence type="ECO:0000256" key="8">
    <source>
        <dbReference type="SAM" id="MobiDB-lite"/>
    </source>
</evidence>
<dbReference type="PROSITE" id="PS00036">
    <property type="entry name" value="BZIP_BASIC"/>
    <property type="match status" value="1"/>
</dbReference>
<dbReference type="InterPro" id="IPR046347">
    <property type="entry name" value="bZIP_sf"/>
</dbReference>
<keyword evidence="12" id="KW-1185">Reference proteome</keyword>
<feature type="region of interest" description="Disordered" evidence="8">
    <location>
        <begin position="105"/>
        <end position="125"/>
    </location>
</feature>
<keyword evidence="4" id="KW-0238">DNA-binding</keyword>
<feature type="region of interest" description="Disordered" evidence="8">
    <location>
        <begin position="1"/>
        <end position="46"/>
    </location>
</feature>
<dbReference type="InterPro" id="IPR044280">
    <property type="entry name" value="Hac1/HY5"/>
</dbReference>
<dbReference type="SMART" id="SM00338">
    <property type="entry name" value="BRLZ"/>
    <property type="match status" value="1"/>
</dbReference>
<dbReference type="SUPFAM" id="SSF57959">
    <property type="entry name" value="Leucine zipper domain"/>
    <property type="match status" value="1"/>
</dbReference>
<dbReference type="CDD" id="cd14710">
    <property type="entry name" value="bZIP_HAC1-like"/>
    <property type="match status" value="1"/>
</dbReference>
<dbReference type="GO" id="GO:0000981">
    <property type="term" value="F:DNA-binding transcription factor activity, RNA polymerase II-specific"/>
    <property type="evidence" value="ECO:0007669"/>
    <property type="project" value="InterPro"/>
</dbReference>
<dbReference type="GO" id="GO:0005634">
    <property type="term" value="C:nucleus"/>
    <property type="evidence" value="ECO:0007669"/>
    <property type="project" value="UniProtKB-SubCell"/>
</dbReference>
<evidence type="ECO:0000256" key="1">
    <source>
        <dbReference type="ARBA" id="ARBA00004123"/>
    </source>
</evidence>
<feature type="compositionally biased region" description="Polar residues" evidence="8">
    <location>
        <begin position="105"/>
        <end position="121"/>
    </location>
</feature>
<dbReference type="OMA" id="IHANMSS"/>
<name>A0A2H0ZYK4_CANAR</name>
<feature type="region of interest" description="Disordered" evidence="8">
    <location>
        <begin position="207"/>
        <end position="237"/>
    </location>
</feature>
<feature type="compositionally biased region" description="Basic residues" evidence="8">
    <location>
        <begin position="35"/>
        <end position="46"/>
    </location>
</feature>
<dbReference type="GO" id="GO:0003677">
    <property type="term" value="F:DNA binding"/>
    <property type="evidence" value="ECO:0007669"/>
    <property type="project" value="UniProtKB-KW"/>
</dbReference>
<sequence length="267" mass="29217">MTVAVDPNFKSSLPPRKRARTQEEKEQRRVERILRNRRAAHASREKKRRHVEYLESYVLSMEANLAKLSDNFAAVCNLLPQDKIDSLNLPALQDLTSLKNQIHANMSSNNNSTRGTKSGSVSFGDEEIDDFDSQCDFNVEGTPRIQVKKEESDDVAEAVTPQSKVVVKAEVSSPQLLSTSSSGFFNYLSPVSINSPVNSPIDLQLKTSESTEAPESFSGSSTSGSMPSTPDMSNHHDDVSMMGPATSAFDVLAQNPAAVLFPRLVVA</sequence>
<accession>A0A5Q7YA83</accession>